<dbReference type="AlphaFoldDB" id="A0A4R2JZE9"/>
<evidence type="ECO:0000259" key="4">
    <source>
        <dbReference type="PROSITE" id="PS51118"/>
    </source>
</evidence>
<dbReference type="SUPFAM" id="SSF46785">
    <property type="entry name" value="Winged helix' DNA-binding domain"/>
    <property type="match status" value="1"/>
</dbReference>
<name>A0A4R2JZE9_9PSEU</name>
<keyword evidence="3" id="KW-0804">Transcription</keyword>
<dbReference type="PANTHER" id="PTHR33204:SF36">
    <property type="entry name" value="TRANSCRIPTIONAL REGULATORY PROTEIN"/>
    <property type="match status" value="1"/>
</dbReference>
<gene>
    <name evidence="5" type="ORF">EV192_102945</name>
</gene>
<dbReference type="EMBL" id="SLWS01000002">
    <property type="protein sequence ID" value="TCO62806.1"/>
    <property type="molecule type" value="Genomic_DNA"/>
</dbReference>
<dbReference type="Gene3D" id="1.10.10.10">
    <property type="entry name" value="Winged helix-like DNA-binding domain superfamily/Winged helix DNA-binding domain"/>
    <property type="match status" value="1"/>
</dbReference>
<reference evidence="5 6" key="1">
    <citation type="submission" date="2019-03" db="EMBL/GenBank/DDBJ databases">
        <title>Genomic Encyclopedia of Type Strains, Phase IV (KMG-IV): sequencing the most valuable type-strain genomes for metagenomic binning, comparative biology and taxonomic classification.</title>
        <authorList>
            <person name="Goeker M."/>
        </authorList>
    </citation>
    <scope>NUCLEOTIDE SEQUENCE [LARGE SCALE GENOMIC DNA]</scope>
    <source>
        <strain evidence="5 6">DSM 45934</strain>
    </source>
</reference>
<organism evidence="5 6">
    <name type="scientific">Actinocrispum wychmicini</name>
    <dbReference type="NCBI Taxonomy" id="1213861"/>
    <lineage>
        <taxon>Bacteria</taxon>
        <taxon>Bacillati</taxon>
        <taxon>Actinomycetota</taxon>
        <taxon>Actinomycetes</taxon>
        <taxon>Pseudonocardiales</taxon>
        <taxon>Pseudonocardiaceae</taxon>
        <taxon>Actinocrispum</taxon>
    </lineage>
</organism>
<evidence type="ECO:0000256" key="2">
    <source>
        <dbReference type="ARBA" id="ARBA00023125"/>
    </source>
</evidence>
<evidence type="ECO:0000313" key="5">
    <source>
        <dbReference type="EMBL" id="TCO62806.1"/>
    </source>
</evidence>
<dbReference type="GO" id="GO:0003677">
    <property type="term" value="F:DNA binding"/>
    <property type="evidence" value="ECO:0007669"/>
    <property type="project" value="UniProtKB-KW"/>
</dbReference>
<dbReference type="PANTHER" id="PTHR33204">
    <property type="entry name" value="TRANSCRIPTIONAL REGULATOR, MARR FAMILY"/>
    <property type="match status" value="1"/>
</dbReference>
<dbReference type="InterPro" id="IPR036390">
    <property type="entry name" value="WH_DNA-bd_sf"/>
</dbReference>
<keyword evidence="2" id="KW-0238">DNA-binding</keyword>
<accession>A0A4R2JZE9</accession>
<dbReference type="PROSITE" id="PS51118">
    <property type="entry name" value="HTH_HXLR"/>
    <property type="match status" value="1"/>
</dbReference>
<evidence type="ECO:0000256" key="1">
    <source>
        <dbReference type="ARBA" id="ARBA00023015"/>
    </source>
</evidence>
<proteinExistence type="predicted"/>
<sequence length="160" mass="17128">MACSVARSVGLVADPWALLVLRDLFLGLNRFEQLYRDLGVATNVLAERLDRLVDAGLVVREPYQHHPVRHEYQLTESGKDFYGVVLSLLAWGDKHLADDGAPMLLMHATCGHQTTPVVTCDHCGAELHADQVTVLPGPGGRAGPGTTLIAELLTGPGSPG</sequence>
<keyword evidence="6" id="KW-1185">Reference proteome</keyword>
<keyword evidence="1" id="KW-0805">Transcription regulation</keyword>
<evidence type="ECO:0000313" key="6">
    <source>
        <dbReference type="Proteomes" id="UP000295680"/>
    </source>
</evidence>
<feature type="domain" description="HTH hxlR-type" evidence="4">
    <location>
        <begin position="3"/>
        <end position="100"/>
    </location>
</feature>
<comment type="caution">
    <text evidence="5">The sequence shown here is derived from an EMBL/GenBank/DDBJ whole genome shotgun (WGS) entry which is preliminary data.</text>
</comment>
<evidence type="ECO:0000256" key="3">
    <source>
        <dbReference type="ARBA" id="ARBA00023163"/>
    </source>
</evidence>
<protein>
    <submittedName>
        <fullName evidence="5">HxlR family transcriptional regulator</fullName>
    </submittedName>
</protein>
<dbReference type="InterPro" id="IPR036388">
    <property type="entry name" value="WH-like_DNA-bd_sf"/>
</dbReference>
<dbReference type="Proteomes" id="UP000295680">
    <property type="component" value="Unassembled WGS sequence"/>
</dbReference>
<dbReference type="InterPro" id="IPR002577">
    <property type="entry name" value="HTH_HxlR"/>
</dbReference>
<dbReference type="Pfam" id="PF01638">
    <property type="entry name" value="HxlR"/>
    <property type="match status" value="1"/>
</dbReference>